<name>A0A1N6E4K4_9RHOB</name>
<accession>A0A1N6E4K4</accession>
<dbReference type="AlphaFoldDB" id="A0A1N6E4K4"/>
<keyword evidence="2" id="KW-1185">Reference proteome</keyword>
<evidence type="ECO:0000313" key="1">
    <source>
        <dbReference type="EMBL" id="SIN77921.1"/>
    </source>
</evidence>
<reference evidence="2" key="1">
    <citation type="submission" date="2016-11" db="EMBL/GenBank/DDBJ databases">
        <authorList>
            <person name="Varghese N."/>
            <person name="Submissions S."/>
        </authorList>
    </citation>
    <scope>NUCLEOTIDE SEQUENCE [LARGE SCALE GENOMIC DNA]</scope>
    <source>
        <strain evidence="2">DSM 29440</strain>
    </source>
</reference>
<dbReference type="Proteomes" id="UP000184932">
    <property type="component" value="Unassembled WGS sequence"/>
</dbReference>
<organism evidence="1 2">
    <name type="scientific">Vannielia litorea</name>
    <dbReference type="NCBI Taxonomy" id="1217970"/>
    <lineage>
        <taxon>Bacteria</taxon>
        <taxon>Pseudomonadati</taxon>
        <taxon>Pseudomonadota</taxon>
        <taxon>Alphaproteobacteria</taxon>
        <taxon>Rhodobacterales</taxon>
        <taxon>Paracoccaceae</taxon>
        <taxon>Vannielia</taxon>
    </lineage>
</organism>
<protein>
    <submittedName>
        <fullName evidence="1">Uncharacterized protein</fullName>
    </submittedName>
</protein>
<sequence length="115" mass="12408">MEEENGSGLGHAALIGEALGVALDAPPKKTIKVDVQKYQAWLDDPALSDQQKEQIIESLWQMILCFVDLGFDVSPLEDACGQVAESEGFCGDPAQDVVVCQGHTLSKKFNQMAAE</sequence>
<gene>
    <name evidence="1" type="ORF">SAMN05444002_0323</name>
</gene>
<proteinExistence type="predicted"/>
<dbReference type="STRING" id="1217970.SAMN05444002_0323"/>
<dbReference type="EMBL" id="FSRL01000001">
    <property type="protein sequence ID" value="SIN77921.1"/>
    <property type="molecule type" value="Genomic_DNA"/>
</dbReference>
<evidence type="ECO:0000313" key="2">
    <source>
        <dbReference type="Proteomes" id="UP000184932"/>
    </source>
</evidence>